<keyword evidence="3" id="KW-1185">Reference proteome</keyword>
<dbReference type="Proteomes" id="UP000250321">
    <property type="component" value="Unassembled WGS sequence"/>
</dbReference>
<keyword evidence="1" id="KW-1133">Transmembrane helix</keyword>
<feature type="transmembrane region" description="Helical" evidence="1">
    <location>
        <begin position="7"/>
        <end position="27"/>
    </location>
</feature>
<evidence type="ECO:0000313" key="2">
    <source>
        <dbReference type="EMBL" id="PQQ05853.1"/>
    </source>
</evidence>
<name>A0A314YH62_PRUYE</name>
<dbReference type="AlphaFoldDB" id="A0A314YH62"/>
<evidence type="ECO:0000256" key="1">
    <source>
        <dbReference type="SAM" id="Phobius"/>
    </source>
</evidence>
<proteinExistence type="predicted"/>
<dbReference type="PANTHER" id="PTHR31852">
    <property type="entry name" value="LATE EMBRYOGENESIS ABUNDANT (LEA) HYDROXYPROLINE-RICH GLYCOPROTEIN FAMILY"/>
    <property type="match status" value="1"/>
</dbReference>
<organism evidence="2 3">
    <name type="scientific">Prunus yedoensis var. nudiflora</name>
    <dbReference type="NCBI Taxonomy" id="2094558"/>
    <lineage>
        <taxon>Eukaryota</taxon>
        <taxon>Viridiplantae</taxon>
        <taxon>Streptophyta</taxon>
        <taxon>Embryophyta</taxon>
        <taxon>Tracheophyta</taxon>
        <taxon>Spermatophyta</taxon>
        <taxon>Magnoliopsida</taxon>
        <taxon>eudicotyledons</taxon>
        <taxon>Gunneridae</taxon>
        <taxon>Pentapetalae</taxon>
        <taxon>rosids</taxon>
        <taxon>fabids</taxon>
        <taxon>Rosales</taxon>
        <taxon>Rosaceae</taxon>
        <taxon>Amygdaloideae</taxon>
        <taxon>Amygdaleae</taxon>
        <taxon>Prunus</taxon>
    </lineage>
</organism>
<keyword evidence="1" id="KW-0472">Membrane</keyword>
<sequence>MHNMKCYAYIAAFAVFQTLIILAFGLFPMPTETPTVRVRSVAIQDYCASDEPFFNITLVAEVAVRNKNFGHFRFDPSRANDTYGGVIVGNGDITKARDSARKTRIMNVTIEVRSAGVVLDGARLSNDLKLK</sequence>
<dbReference type="OrthoDB" id="1894389at2759"/>
<protein>
    <submittedName>
        <fullName evidence="2">Late embryogenesis abundant protein</fullName>
    </submittedName>
</protein>
<reference evidence="2 3" key="1">
    <citation type="submission" date="2018-02" db="EMBL/GenBank/DDBJ databases">
        <title>Draft genome of wild Prunus yedoensis var. nudiflora.</title>
        <authorList>
            <person name="Baek S."/>
            <person name="Kim J.-H."/>
            <person name="Choi K."/>
            <person name="Kim G.-B."/>
            <person name="Cho A."/>
            <person name="Jang H."/>
            <person name="Shin C.-H."/>
            <person name="Yu H.-J."/>
            <person name="Mun J.-H."/>
        </authorList>
    </citation>
    <scope>NUCLEOTIDE SEQUENCE [LARGE SCALE GENOMIC DNA]</scope>
    <source>
        <strain evidence="3">cv. Jeju island</strain>
        <tissue evidence="2">Leaf</tissue>
    </source>
</reference>
<evidence type="ECO:0000313" key="3">
    <source>
        <dbReference type="Proteomes" id="UP000250321"/>
    </source>
</evidence>
<comment type="caution">
    <text evidence="2">The sequence shown here is derived from an EMBL/GenBank/DDBJ whole genome shotgun (WGS) entry which is preliminary data.</text>
</comment>
<gene>
    <name evidence="2" type="ORF">Pyn_37351</name>
</gene>
<dbReference type="InterPro" id="IPR055301">
    <property type="entry name" value="Lea14-like_2"/>
</dbReference>
<accession>A0A314YH62</accession>
<dbReference type="EMBL" id="PJQY01001035">
    <property type="protein sequence ID" value="PQQ05853.1"/>
    <property type="molecule type" value="Genomic_DNA"/>
</dbReference>
<keyword evidence="1" id="KW-0812">Transmembrane</keyword>